<dbReference type="Proteomes" id="UP000092993">
    <property type="component" value="Unassembled WGS sequence"/>
</dbReference>
<accession>A0A1C7MBQ4</accession>
<dbReference type="EMBL" id="LUGG01000005">
    <property type="protein sequence ID" value="OBZ74298.1"/>
    <property type="molecule type" value="Genomic_DNA"/>
</dbReference>
<keyword evidence="2" id="KW-1185">Reference proteome</keyword>
<evidence type="ECO:0000313" key="2">
    <source>
        <dbReference type="Proteomes" id="UP000092993"/>
    </source>
</evidence>
<sequence>MDSYIQIDSGPANCLAYNLAKVTADPLACRSTLDCWISLVLNHLTFFTTGDYGRHTISEIETFDTPYVPNTYNSSSHTGEVRIRCTTTMCIAIIPQEVLEQIAFFAATDGFLGPPAGITALLKPRYRRSLSDDAFLKRVRARMDSLATSYTLSPAHEEWLTSILWTAYLMMLENNGKNWRQLKEYAGFDLWLREFLFHPSGASLAPWSVNAHLWPRTMNGRRWPYGYFGTHSSPMITCQTTRFRDASSILKLFALGAHQYLLCYPSWHDFIPPYRLKDASLVTHFSTTFKMIPPCPAAPSILAYLTLANKLSVSYDRINYMTPPSATIPSLVKEPDSREWDADWARSLHLGDSSKRFGTELSGAFVPGSLEGVWEGLFTYTEFTAYAALLSGAPPTVLQRSLVAQHPHLWKIREHHLYASDDDVDVSPVAAGCSLRAYIPNGTEVHEGTHGLEVKEPGRAEPILYTSWASVRDARTEEGVPQRRVRDVFITGEGHSAWGQFNIIGRVRPCDGFISLSKDYVDGDRGRWLYRGYMVGNAEGNLSGRWRDTLSPGETLGYEGCFVMSRRK</sequence>
<reference evidence="1 2" key="1">
    <citation type="submission" date="2016-03" db="EMBL/GenBank/DDBJ databases">
        <title>Whole genome sequencing of Grifola frondosa 9006-11.</title>
        <authorList>
            <person name="Min B."/>
            <person name="Park H."/>
            <person name="Kim J.-G."/>
            <person name="Cho H."/>
            <person name="Oh Y.-L."/>
            <person name="Kong W.-S."/>
            <person name="Choi I.-G."/>
        </authorList>
    </citation>
    <scope>NUCLEOTIDE SEQUENCE [LARGE SCALE GENOMIC DNA]</scope>
    <source>
        <strain evidence="1 2">9006-11</strain>
    </source>
</reference>
<comment type="caution">
    <text evidence="1">The sequence shown here is derived from an EMBL/GenBank/DDBJ whole genome shotgun (WGS) entry which is preliminary data.</text>
</comment>
<proteinExistence type="predicted"/>
<dbReference type="OMA" id="YEGCFVM"/>
<gene>
    <name evidence="1" type="ORF">A0H81_05539</name>
</gene>
<evidence type="ECO:0000313" key="1">
    <source>
        <dbReference type="EMBL" id="OBZ74298.1"/>
    </source>
</evidence>
<dbReference type="AlphaFoldDB" id="A0A1C7MBQ4"/>
<protein>
    <submittedName>
        <fullName evidence="1">Uncharacterized protein</fullName>
    </submittedName>
</protein>
<dbReference type="OrthoDB" id="3263050at2759"/>
<name>A0A1C7MBQ4_GRIFR</name>
<organism evidence="1 2">
    <name type="scientific">Grifola frondosa</name>
    <name type="common">Maitake</name>
    <name type="synonym">Polyporus frondosus</name>
    <dbReference type="NCBI Taxonomy" id="5627"/>
    <lineage>
        <taxon>Eukaryota</taxon>
        <taxon>Fungi</taxon>
        <taxon>Dikarya</taxon>
        <taxon>Basidiomycota</taxon>
        <taxon>Agaricomycotina</taxon>
        <taxon>Agaricomycetes</taxon>
        <taxon>Polyporales</taxon>
        <taxon>Grifolaceae</taxon>
        <taxon>Grifola</taxon>
    </lineage>
</organism>